<proteinExistence type="predicted"/>
<name>A0AAV0RJN4_9ROSI</name>
<organism evidence="2 3">
    <name type="scientific">Linum tenue</name>
    <dbReference type="NCBI Taxonomy" id="586396"/>
    <lineage>
        <taxon>Eukaryota</taxon>
        <taxon>Viridiplantae</taxon>
        <taxon>Streptophyta</taxon>
        <taxon>Embryophyta</taxon>
        <taxon>Tracheophyta</taxon>
        <taxon>Spermatophyta</taxon>
        <taxon>Magnoliopsida</taxon>
        <taxon>eudicotyledons</taxon>
        <taxon>Gunneridae</taxon>
        <taxon>Pentapetalae</taxon>
        <taxon>rosids</taxon>
        <taxon>fabids</taxon>
        <taxon>Malpighiales</taxon>
        <taxon>Linaceae</taxon>
        <taxon>Linum</taxon>
    </lineage>
</organism>
<feature type="region of interest" description="Disordered" evidence="1">
    <location>
        <begin position="1"/>
        <end position="29"/>
    </location>
</feature>
<feature type="compositionally biased region" description="Gly residues" evidence="1">
    <location>
        <begin position="1"/>
        <end position="17"/>
    </location>
</feature>
<accession>A0AAV0RJN4</accession>
<sequence>MAGNVRDGGGSGSGLRQGGSEDQGSQGAS</sequence>
<evidence type="ECO:0000313" key="3">
    <source>
        <dbReference type="Proteomes" id="UP001154282"/>
    </source>
</evidence>
<protein>
    <submittedName>
        <fullName evidence="2">Uncharacterized protein</fullName>
    </submittedName>
</protein>
<dbReference type="AlphaFoldDB" id="A0AAV0RJN4"/>
<gene>
    <name evidence="2" type="ORF">LITE_LOCUS48506</name>
</gene>
<evidence type="ECO:0000313" key="2">
    <source>
        <dbReference type="EMBL" id="CAI0557849.1"/>
    </source>
</evidence>
<comment type="caution">
    <text evidence="2">The sequence shown here is derived from an EMBL/GenBank/DDBJ whole genome shotgun (WGS) entry which is preliminary data.</text>
</comment>
<reference evidence="2" key="1">
    <citation type="submission" date="2022-08" db="EMBL/GenBank/DDBJ databases">
        <authorList>
            <person name="Gutierrez-Valencia J."/>
        </authorList>
    </citation>
    <scope>NUCLEOTIDE SEQUENCE</scope>
</reference>
<evidence type="ECO:0000256" key="1">
    <source>
        <dbReference type="SAM" id="MobiDB-lite"/>
    </source>
</evidence>
<keyword evidence="3" id="KW-1185">Reference proteome</keyword>
<dbReference type="EMBL" id="CAMGYJ010000011">
    <property type="protein sequence ID" value="CAI0557849.1"/>
    <property type="molecule type" value="Genomic_DNA"/>
</dbReference>
<dbReference type="Proteomes" id="UP001154282">
    <property type="component" value="Unassembled WGS sequence"/>
</dbReference>